<keyword evidence="2" id="KW-1185">Reference proteome</keyword>
<organism evidence="1 2">
    <name type="scientific">Agromyces ramosus</name>
    <dbReference type="NCBI Taxonomy" id="33879"/>
    <lineage>
        <taxon>Bacteria</taxon>
        <taxon>Bacillati</taxon>
        <taxon>Actinomycetota</taxon>
        <taxon>Actinomycetes</taxon>
        <taxon>Micrococcales</taxon>
        <taxon>Microbacteriaceae</taxon>
        <taxon>Agromyces</taxon>
    </lineage>
</organism>
<protein>
    <submittedName>
        <fullName evidence="1">2-methylisocitrate lyase-like PEP mutase family enzyme</fullName>
    </submittedName>
</protein>
<evidence type="ECO:0000313" key="2">
    <source>
        <dbReference type="Proteomes" id="UP001239083"/>
    </source>
</evidence>
<dbReference type="PANTHER" id="PTHR42905:SF16">
    <property type="entry name" value="CARBOXYPHOSPHONOENOLPYRUVATE PHOSPHONOMUTASE-LIKE PROTEIN (AFU_ORTHOLOGUE AFUA_5G07230)"/>
    <property type="match status" value="1"/>
</dbReference>
<dbReference type="SUPFAM" id="SSF51621">
    <property type="entry name" value="Phosphoenolpyruvate/pyruvate domain"/>
    <property type="match status" value="1"/>
</dbReference>
<name>A0ABU0RCN4_9MICO</name>
<gene>
    <name evidence="1" type="ORF">QFZ26_003376</name>
</gene>
<dbReference type="RefSeq" id="WP_307044211.1">
    <property type="nucleotide sequence ID" value="NZ_JAUSYY010000001.1"/>
</dbReference>
<proteinExistence type="predicted"/>
<evidence type="ECO:0000313" key="1">
    <source>
        <dbReference type="EMBL" id="MDQ0895821.1"/>
    </source>
</evidence>
<dbReference type="Proteomes" id="UP001239083">
    <property type="component" value="Unassembled WGS sequence"/>
</dbReference>
<dbReference type="InterPro" id="IPR040442">
    <property type="entry name" value="Pyrv_kinase-like_dom_sf"/>
</dbReference>
<dbReference type="PANTHER" id="PTHR42905">
    <property type="entry name" value="PHOSPHOENOLPYRUVATE CARBOXYLASE"/>
    <property type="match status" value="1"/>
</dbReference>
<dbReference type="InterPro" id="IPR039556">
    <property type="entry name" value="ICL/PEPM"/>
</dbReference>
<dbReference type="EMBL" id="JAUSYY010000001">
    <property type="protein sequence ID" value="MDQ0895821.1"/>
    <property type="molecule type" value="Genomic_DNA"/>
</dbReference>
<reference evidence="1 2" key="1">
    <citation type="submission" date="2023-07" db="EMBL/GenBank/DDBJ databases">
        <title>Comparative genomics of wheat-associated soil bacteria to identify genetic determinants of phenazine resistance.</title>
        <authorList>
            <person name="Mouncey N."/>
        </authorList>
    </citation>
    <scope>NUCLEOTIDE SEQUENCE [LARGE SCALE GENOMIC DNA]</scope>
    <source>
        <strain evidence="1 2">V3I3</strain>
    </source>
</reference>
<accession>A0ABU0RCN4</accession>
<dbReference type="Pfam" id="PF13714">
    <property type="entry name" value="PEP_mutase"/>
    <property type="match status" value="1"/>
</dbReference>
<dbReference type="Gene3D" id="3.20.20.60">
    <property type="entry name" value="Phosphoenolpyruvate-binding domains"/>
    <property type="match status" value="1"/>
</dbReference>
<comment type="caution">
    <text evidence="1">The sequence shown here is derived from an EMBL/GenBank/DDBJ whole genome shotgun (WGS) entry which is preliminary data.</text>
</comment>
<dbReference type="CDD" id="cd00377">
    <property type="entry name" value="ICL_PEPM"/>
    <property type="match status" value="1"/>
</dbReference>
<sequence>MLSPAEFHALHRPGAPIVLPNAWDLASARWLHAAGHTAIGTTSLGVAFGAGKRDGSGETRDDTFELARRISAAGIAVTVDLEAGFSDDPDAVGRFAGRLAQLGVVGVNIEDSDASGRLVDARDAAAKVAAIAAAAPGLYLNARTDSFWIASAADAEERHAETISRARQYLDAGASGIFVPGVLSPPAVSALVRDIPAPLNVLVQPEIGVPELTRLGVVRVSTGSLLFRMSLGAISAAAQEIAQGTFAPTPGTPGYDEVAGLD</sequence>
<dbReference type="InterPro" id="IPR015813">
    <property type="entry name" value="Pyrv/PenolPyrv_kinase-like_dom"/>
</dbReference>